<dbReference type="SUPFAM" id="SSF82199">
    <property type="entry name" value="SET domain"/>
    <property type="match status" value="1"/>
</dbReference>
<dbReference type="InterPro" id="IPR050973">
    <property type="entry name" value="H3K9_Histone-Lys_N-MTase"/>
</dbReference>
<feature type="domain" description="SET" evidence="8">
    <location>
        <begin position="50"/>
        <end position="169"/>
    </location>
</feature>
<evidence type="ECO:0000313" key="9">
    <source>
        <dbReference type="EMBL" id="VDM40450.1"/>
    </source>
</evidence>
<dbReference type="WBParaSite" id="TCNE_0000912901-mRNA-1">
    <property type="protein sequence ID" value="TCNE_0000912901-mRNA-1"/>
    <property type="gene ID" value="TCNE_0000912901"/>
</dbReference>
<dbReference type="Proteomes" id="UP000050794">
    <property type="component" value="Unassembled WGS sequence"/>
</dbReference>
<evidence type="ECO:0000256" key="6">
    <source>
        <dbReference type="ARBA" id="ARBA00022723"/>
    </source>
</evidence>
<keyword evidence="6" id="KW-0479">Metal-binding</keyword>
<keyword evidence="7" id="KW-0862">Zinc</keyword>
<dbReference type="PANTHER" id="PTHR46223:SF4">
    <property type="entry name" value="HISTONE-LYSINE N-METHYLTRANSFERASE-RELATED"/>
    <property type="match status" value="1"/>
</dbReference>
<protein>
    <submittedName>
        <fullName evidence="11">SET domain-containing protein</fullName>
    </submittedName>
</protein>
<dbReference type="SMART" id="SM00317">
    <property type="entry name" value="SET"/>
    <property type="match status" value="1"/>
</dbReference>
<dbReference type="EMBL" id="UYWY01020084">
    <property type="protein sequence ID" value="VDM40450.1"/>
    <property type="molecule type" value="Genomic_DNA"/>
</dbReference>
<dbReference type="InterPro" id="IPR046341">
    <property type="entry name" value="SET_dom_sf"/>
</dbReference>
<dbReference type="PROSITE" id="PS50280">
    <property type="entry name" value="SET"/>
    <property type="match status" value="1"/>
</dbReference>
<dbReference type="AlphaFoldDB" id="A0A183UKV9"/>
<keyword evidence="3" id="KW-0489">Methyltransferase</keyword>
<keyword evidence="5" id="KW-0949">S-adenosyl-L-methionine</keyword>
<sequence length="169" mass="18849">MFLWSGLRQWAGLLSGDEKSELAGMLVECNEECKCDDSCPTKVVQKGRRYKVAIVRRKKCGWGIVALEAIASNTFVVEYVGEVITVAEAAGRKDNTYHFELDGCGQVKYVIDAKHFGNEAAFINHSCDPNLDAICVHVERVDPALHRIALFSNRHINRGMAVELAFHHT</sequence>
<dbReference type="GO" id="GO:0005634">
    <property type="term" value="C:nucleus"/>
    <property type="evidence" value="ECO:0007669"/>
    <property type="project" value="TreeGrafter"/>
</dbReference>
<evidence type="ECO:0000256" key="5">
    <source>
        <dbReference type="ARBA" id="ARBA00022691"/>
    </source>
</evidence>
<evidence type="ECO:0000313" key="10">
    <source>
        <dbReference type="Proteomes" id="UP000050794"/>
    </source>
</evidence>
<evidence type="ECO:0000259" key="8">
    <source>
        <dbReference type="PROSITE" id="PS50280"/>
    </source>
</evidence>
<evidence type="ECO:0000256" key="7">
    <source>
        <dbReference type="ARBA" id="ARBA00022833"/>
    </source>
</evidence>
<dbReference type="GO" id="GO:0005694">
    <property type="term" value="C:chromosome"/>
    <property type="evidence" value="ECO:0007669"/>
    <property type="project" value="UniProtKB-SubCell"/>
</dbReference>
<evidence type="ECO:0000313" key="11">
    <source>
        <dbReference type="WBParaSite" id="TCNE_0000912901-mRNA-1"/>
    </source>
</evidence>
<keyword evidence="2" id="KW-0158">Chromosome</keyword>
<evidence type="ECO:0000256" key="1">
    <source>
        <dbReference type="ARBA" id="ARBA00004286"/>
    </source>
</evidence>
<dbReference type="GO" id="GO:0046974">
    <property type="term" value="F:histone H3K9 methyltransferase activity"/>
    <property type="evidence" value="ECO:0007669"/>
    <property type="project" value="TreeGrafter"/>
</dbReference>
<reference evidence="11" key="1">
    <citation type="submission" date="2016-06" db="UniProtKB">
        <authorList>
            <consortium name="WormBaseParasite"/>
        </authorList>
    </citation>
    <scope>IDENTIFICATION</scope>
</reference>
<name>A0A183UKV9_TOXCA</name>
<dbReference type="GO" id="GO:0046872">
    <property type="term" value="F:metal ion binding"/>
    <property type="evidence" value="ECO:0007669"/>
    <property type="project" value="UniProtKB-KW"/>
</dbReference>
<keyword evidence="4" id="KW-0808">Transferase</keyword>
<dbReference type="InterPro" id="IPR001214">
    <property type="entry name" value="SET_dom"/>
</dbReference>
<evidence type="ECO:0000256" key="3">
    <source>
        <dbReference type="ARBA" id="ARBA00022603"/>
    </source>
</evidence>
<gene>
    <name evidence="9" type="ORF">TCNE_LOCUS9129</name>
</gene>
<keyword evidence="10" id="KW-1185">Reference proteome</keyword>
<dbReference type="GO" id="GO:0032259">
    <property type="term" value="P:methylation"/>
    <property type="evidence" value="ECO:0007669"/>
    <property type="project" value="UniProtKB-KW"/>
</dbReference>
<dbReference type="Pfam" id="PF00856">
    <property type="entry name" value="SET"/>
    <property type="match status" value="1"/>
</dbReference>
<comment type="subcellular location">
    <subcellularLocation>
        <location evidence="1">Chromosome</location>
    </subcellularLocation>
</comment>
<reference evidence="9 10" key="2">
    <citation type="submission" date="2018-11" db="EMBL/GenBank/DDBJ databases">
        <authorList>
            <consortium name="Pathogen Informatics"/>
        </authorList>
    </citation>
    <scope>NUCLEOTIDE SEQUENCE [LARGE SCALE GENOMIC DNA]</scope>
</reference>
<proteinExistence type="predicted"/>
<organism evidence="10 11">
    <name type="scientific">Toxocara canis</name>
    <name type="common">Canine roundworm</name>
    <dbReference type="NCBI Taxonomy" id="6265"/>
    <lineage>
        <taxon>Eukaryota</taxon>
        <taxon>Metazoa</taxon>
        <taxon>Ecdysozoa</taxon>
        <taxon>Nematoda</taxon>
        <taxon>Chromadorea</taxon>
        <taxon>Rhabditida</taxon>
        <taxon>Spirurina</taxon>
        <taxon>Ascaridomorpha</taxon>
        <taxon>Ascaridoidea</taxon>
        <taxon>Toxocaridae</taxon>
        <taxon>Toxocara</taxon>
    </lineage>
</organism>
<dbReference type="Gene3D" id="2.170.270.10">
    <property type="entry name" value="SET domain"/>
    <property type="match status" value="1"/>
</dbReference>
<evidence type="ECO:0000256" key="2">
    <source>
        <dbReference type="ARBA" id="ARBA00022454"/>
    </source>
</evidence>
<accession>A0A183UKV9</accession>
<evidence type="ECO:0000256" key="4">
    <source>
        <dbReference type="ARBA" id="ARBA00022679"/>
    </source>
</evidence>
<dbReference type="PANTHER" id="PTHR46223">
    <property type="entry name" value="HISTONE-LYSINE N-METHYLTRANSFERASE SUV39H"/>
    <property type="match status" value="1"/>
</dbReference>